<evidence type="ECO:0000256" key="1">
    <source>
        <dbReference type="ARBA" id="ARBA00005165"/>
    </source>
</evidence>
<comment type="catalytic activity">
    <reaction evidence="9">
        <text>2-[(2R,5Z)-2-carboxy-4-methylthiazol-5(2H)-ylidene]ethyl phosphate + 4-amino-2-methyl-5-(diphosphooxymethyl)pyrimidine + 2 H(+) = thiamine phosphate + CO2 + diphosphate</text>
        <dbReference type="Rhea" id="RHEA:47844"/>
        <dbReference type="ChEBI" id="CHEBI:15378"/>
        <dbReference type="ChEBI" id="CHEBI:16526"/>
        <dbReference type="ChEBI" id="CHEBI:33019"/>
        <dbReference type="ChEBI" id="CHEBI:37575"/>
        <dbReference type="ChEBI" id="CHEBI:57841"/>
        <dbReference type="ChEBI" id="CHEBI:62899"/>
        <dbReference type="EC" id="2.5.1.3"/>
    </reaction>
</comment>
<reference evidence="11" key="1">
    <citation type="journal article" date="2015" name="Proc. Natl. Acad. Sci. U.S.A.">
        <title>Networks of energetic and metabolic interactions define dynamics in microbial communities.</title>
        <authorList>
            <person name="Embree M."/>
            <person name="Liu J.K."/>
            <person name="Al-Bassam M.M."/>
            <person name="Zengler K."/>
        </authorList>
    </citation>
    <scope>NUCLEOTIDE SEQUENCE</scope>
</reference>
<protein>
    <recommendedName>
        <fullName evidence="2">thiamine phosphate synthase</fullName>
        <ecNumber evidence="2">2.5.1.3</ecNumber>
    </recommendedName>
</protein>
<comment type="caution">
    <text evidence="11">The sequence shown here is derived from an EMBL/GenBank/DDBJ whole genome shotgun (WGS) entry which is preliminary data.</text>
</comment>
<evidence type="ECO:0000259" key="10">
    <source>
        <dbReference type="Pfam" id="PF02581"/>
    </source>
</evidence>
<comment type="catalytic activity">
    <reaction evidence="7">
        <text>4-methyl-5-(2-phosphooxyethyl)-thiazole + 4-amino-2-methyl-5-(diphosphooxymethyl)pyrimidine + H(+) = thiamine phosphate + diphosphate</text>
        <dbReference type="Rhea" id="RHEA:22328"/>
        <dbReference type="ChEBI" id="CHEBI:15378"/>
        <dbReference type="ChEBI" id="CHEBI:33019"/>
        <dbReference type="ChEBI" id="CHEBI:37575"/>
        <dbReference type="ChEBI" id="CHEBI:57841"/>
        <dbReference type="ChEBI" id="CHEBI:58296"/>
        <dbReference type="EC" id="2.5.1.3"/>
    </reaction>
</comment>
<dbReference type="GO" id="GO:0046872">
    <property type="term" value="F:metal ion binding"/>
    <property type="evidence" value="ECO:0007669"/>
    <property type="project" value="UniProtKB-KW"/>
</dbReference>
<evidence type="ECO:0000256" key="4">
    <source>
        <dbReference type="ARBA" id="ARBA00022723"/>
    </source>
</evidence>
<dbReference type="Gene3D" id="3.20.20.70">
    <property type="entry name" value="Aldolase class I"/>
    <property type="match status" value="1"/>
</dbReference>
<evidence type="ECO:0000256" key="5">
    <source>
        <dbReference type="ARBA" id="ARBA00022842"/>
    </source>
</evidence>
<comment type="pathway">
    <text evidence="1">Cofactor biosynthesis; thiamine diphosphate biosynthesis; thiamine phosphate from 4-amino-2-methyl-5-diphosphomethylpyrimidine and 4-methyl-5-(2-phosphoethyl)-thiazole: step 1/1.</text>
</comment>
<dbReference type="InterPro" id="IPR034291">
    <property type="entry name" value="TMP_synthase"/>
</dbReference>
<keyword evidence="6" id="KW-0784">Thiamine biosynthesis</keyword>
<dbReference type="EC" id="2.5.1.3" evidence="2"/>
<dbReference type="GO" id="GO:0009229">
    <property type="term" value="P:thiamine diphosphate biosynthetic process"/>
    <property type="evidence" value="ECO:0007669"/>
    <property type="project" value="UniProtKB-UniPathway"/>
</dbReference>
<keyword evidence="4" id="KW-0479">Metal-binding</keyword>
<dbReference type="GO" id="GO:0004789">
    <property type="term" value="F:thiamine-phosphate diphosphorylase activity"/>
    <property type="evidence" value="ECO:0007669"/>
    <property type="project" value="UniProtKB-EC"/>
</dbReference>
<evidence type="ECO:0000256" key="6">
    <source>
        <dbReference type="ARBA" id="ARBA00022977"/>
    </source>
</evidence>
<dbReference type="EMBL" id="LNQE01001559">
    <property type="protein sequence ID" value="KUG15386.1"/>
    <property type="molecule type" value="Genomic_DNA"/>
</dbReference>
<dbReference type="PANTHER" id="PTHR20857">
    <property type="entry name" value="THIAMINE-PHOSPHATE PYROPHOSPHORYLASE"/>
    <property type="match status" value="1"/>
</dbReference>
<evidence type="ECO:0000256" key="8">
    <source>
        <dbReference type="ARBA" id="ARBA00047851"/>
    </source>
</evidence>
<dbReference type="Pfam" id="PF02581">
    <property type="entry name" value="TMP-TENI"/>
    <property type="match status" value="1"/>
</dbReference>
<name>A0A0W8F393_9ZZZZ</name>
<proteinExistence type="inferred from homology"/>
<evidence type="ECO:0000313" key="11">
    <source>
        <dbReference type="EMBL" id="KUG15386.1"/>
    </source>
</evidence>
<dbReference type="FunFam" id="3.20.20.70:FF:000096">
    <property type="entry name" value="Thiamine-phosphate synthase"/>
    <property type="match status" value="1"/>
</dbReference>
<dbReference type="PANTHER" id="PTHR20857:SF23">
    <property type="entry name" value="THIAMINE BIOSYNTHETIC BIFUNCTIONAL ENZYME"/>
    <property type="match status" value="1"/>
</dbReference>
<dbReference type="HAMAP" id="MF_00097">
    <property type="entry name" value="TMP_synthase"/>
    <property type="match status" value="1"/>
</dbReference>
<evidence type="ECO:0000256" key="9">
    <source>
        <dbReference type="ARBA" id="ARBA00047883"/>
    </source>
</evidence>
<dbReference type="SUPFAM" id="SSF51391">
    <property type="entry name" value="Thiamin phosphate synthase"/>
    <property type="match status" value="1"/>
</dbReference>
<dbReference type="InterPro" id="IPR013785">
    <property type="entry name" value="Aldolase_TIM"/>
</dbReference>
<comment type="catalytic activity">
    <reaction evidence="8">
        <text>2-(2-carboxy-4-methylthiazol-5-yl)ethyl phosphate + 4-amino-2-methyl-5-(diphosphooxymethyl)pyrimidine + 2 H(+) = thiamine phosphate + CO2 + diphosphate</text>
        <dbReference type="Rhea" id="RHEA:47848"/>
        <dbReference type="ChEBI" id="CHEBI:15378"/>
        <dbReference type="ChEBI" id="CHEBI:16526"/>
        <dbReference type="ChEBI" id="CHEBI:33019"/>
        <dbReference type="ChEBI" id="CHEBI:37575"/>
        <dbReference type="ChEBI" id="CHEBI:57841"/>
        <dbReference type="ChEBI" id="CHEBI:62890"/>
        <dbReference type="EC" id="2.5.1.3"/>
    </reaction>
</comment>
<evidence type="ECO:0000256" key="2">
    <source>
        <dbReference type="ARBA" id="ARBA00012830"/>
    </source>
</evidence>
<dbReference type="InterPro" id="IPR022998">
    <property type="entry name" value="ThiamineP_synth_TenI"/>
</dbReference>
<accession>A0A0W8F393</accession>
<dbReference type="GO" id="GO:0009228">
    <property type="term" value="P:thiamine biosynthetic process"/>
    <property type="evidence" value="ECO:0007669"/>
    <property type="project" value="UniProtKB-KW"/>
</dbReference>
<dbReference type="InterPro" id="IPR036206">
    <property type="entry name" value="ThiamineP_synth_sf"/>
</dbReference>
<sequence>MAYDLYVITDRTIGRGRSHDEIARRALDGGADIIQLRDKDLPCREFLAEACTIREITAEAGRLFIVNDRIEVALSAEADGVHLGQDDLPVRAARRIAPRDFIIGVSVKSVADALSAESAGADYVALSPTFSTASKDDAGPGHGLGPLREICCAVSLPVLAIGGIGPHNVEMVIGAGADGIAVISSVVGEDDIGQAARRMKALITNAKNRRGNPRGPDELPG</sequence>
<feature type="domain" description="Thiamine phosphate synthase/TenI" evidence="10">
    <location>
        <begin position="5"/>
        <end position="186"/>
    </location>
</feature>
<evidence type="ECO:0000256" key="3">
    <source>
        <dbReference type="ARBA" id="ARBA00022679"/>
    </source>
</evidence>
<dbReference type="GO" id="GO:0005737">
    <property type="term" value="C:cytoplasm"/>
    <property type="evidence" value="ECO:0007669"/>
    <property type="project" value="TreeGrafter"/>
</dbReference>
<keyword evidence="3 11" id="KW-0808">Transferase</keyword>
<evidence type="ECO:0000256" key="7">
    <source>
        <dbReference type="ARBA" id="ARBA00047334"/>
    </source>
</evidence>
<keyword evidence="5" id="KW-0460">Magnesium</keyword>
<dbReference type="AlphaFoldDB" id="A0A0W8F393"/>
<dbReference type="UniPathway" id="UPA00060">
    <property type="reaction ID" value="UER00141"/>
</dbReference>
<dbReference type="CDD" id="cd00564">
    <property type="entry name" value="TMP_TenI"/>
    <property type="match status" value="1"/>
</dbReference>
<gene>
    <name evidence="11" type="ORF">ASZ90_014966</name>
</gene>
<organism evidence="11">
    <name type="scientific">hydrocarbon metagenome</name>
    <dbReference type="NCBI Taxonomy" id="938273"/>
    <lineage>
        <taxon>unclassified sequences</taxon>
        <taxon>metagenomes</taxon>
        <taxon>ecological metagenomes</taxon>
    </lineage>
</organism>
<dbReference type="NCBIfam" id="TIGR00693">
    <property type="entry name" value="thiE"/>
    <property type="match status" value="1"/>
</dbReference>